<proteinExistence type="predicted"/>
<evidence type="ECO:0000313" key="3">
    <source>
        <dbReference type="Proteomes" id="UP000507470"/>
    </source>
</evidence>
<dbReference type="SUPFAM" id="SSF52540">
    <property type="entry name" value="P-loop containing nucleoside triphosphate hydrolases"/>
    <property type="match status" value="1"/>
</dbReference>
<dbReference type="EC" id="2.7.1.173" evidence="2"/>
<dbReference type="AlphaFoldDB" id="A0A6J8E1W6"/>
<dbReference type="EMBL" id="CACVKT020008341">
    <property type="protein sequence ID" value="CAC5414377.1"/>
    <property type="molecule type" value="Genomic_DNA"/>
</dbReference>
<dbReference type="InterPro" id="IPR027417">
    <property type="entry name" value="P-loop_NTPase"/>
</dbReference>
<dbReference type="PANTHER" id="PTHR10285">
    <property type="entry name" value="URIDINE KINASE"/>
    <property type="match status" value="1"/>
</dbReference>
<organism evidence="2 3">
    <name type="scientific">Mytilus coruscus</name>
    <name type="common">Sea mussel</name>
    <dbReference type="NCBI Taxonomy" id="42192"/>
    <lineage>
        <taxon>Eukaryota</taxon>
        <taxon>Metazoa</taxon>
        <taxon>Spiralia</taxon>
        <taxon>Lophotrochozoa</taxon>
        <taxon>Mollusca</taxon>
        <taxon>Bivalvia</taxon>
        <taxon>Autobranchia</taxon>
        <taxon>Pteriomorphia</taxon>
        <taxon>Mytilida</taxon>
        <taxon>Mytiloidea</taxon>
        <taxon>Mytilidae</taxon>
        <taxon>Mytilinae</taxon>
        <taxon>Mytilus</taxon>
    </lineage>
</organism>
<dbReference type="OrthoDB" id="10041966at2759"/>
<sequence length="280" mass="32562">MDDENKKIQNENELNENLASNDNDSSQNCAVERKITQTDHLNKQLLNAFLERLNTKTENVQCKEGETTDVEWEENTTDETDEITCSLENGMKLKNVFIIGISGPSNSGKTSLTSCLQKSLPGSSHICQDSYFHPPGDKRLTWVPEVQNHNWEVFSSLDMDSMVKDVKKWKEKWMEEVQDKPSILLVEGFTIFNYGPLNELFDKRYFLVTSEETCRQRRLTRYYNPPDVPGYFDKVVWPHHIQNFGEITERVDINFIKEGMSKEEIFTQVKNDIDIYLQSL</sequence>
<protein>
    <submittedName>
        <fullName evidence="2">NRK1_2</fullName>
        <ecNumber evidence="2">2.7.1.173</ecNumber>
        <ecNumber evidence="2">2.7.1.22</ecNumber>
    </submittedName>
</protein>
<reference evidence="2 3" key="1">
    <citation type="submission" date="2020-06" db="EMBL/GenBank/DDBJ databases">
        <authorList>
            <person name="Li R."/>
            <person name="Bekaert M."/>
        </authorList>
    </citation>
    <scope>NUCLEOTIDE SEQUENCE [LARGE SCALE GENOMIC DNA]</scope>
    <source>
        <strain evidence="3">wild</strain>
    </source>
</reference>
<evidence type="ECO:0000313" key="2">
    <source>
        <dbReference type="EMBL" id="CAC5414377.1"/>
    </source>
</evidence>
<feature type="region of interest" description="Disordered" evidence="1">
    <location>
        <begin position="1"/>
        <end position="26"/>
    </location>
</feature>
<dbReference type="GO" id="GO:0050262">
    <property type="term" value="F:ribosylnicotinamide kinase activity"/>
    <property type="evidence" value="ECO:0007669"/>
    <property type="project" value="UniProtKB-EC"/>
</dbReference>
<feature type="compositionally biased region" description="Basic and acidic residues" evidence="1">
    <location>
        <begin position="1"/>
        <end position="10"/>
    </location>
</feature>
<dbReference type="Proteomes" id="UP000507470">
    <property type="component" value="Unassembled WGS sequence"/>
</dbReference>
<feature type="compositionally biased region" description="Low complexity" evidence="1">
    <location>
        <begin position="11"/>
        <end position="26"/>
    </location>
</feature>
<accession>A0A6J8E1W6</accession>
<keyword evidence="3" id="KW-1185">Reference proteome</keyword>
<dbReference type="EC" id="2.7.1.22" evidence="2"/>
<keyword evidence="2" id="KW-0808">Transferase</keyword>
<evidence type="ECO:0000256" key="1">
    <source>
        <dbReference type="SAM" id="MobiDB-lite"/>
    </source>
</evidence>
<dbReference type="Gene3D" id="3.40.50.300">
    <property type="entry name" value="P-loop containing nucleotide triphosphate hydrolases"/>
    <property type="match status" value="1"/>
</dbReference>
<gene>
    <name evidence="2" type="ORF">MCOR_47195</name>
</gene>
<name>A0A6J8E1W6_MYTCO</name>